<dbReference type="SUPFAM" id="SSF52047">
    <property type="entry name" value="RNI-like"/>
    <property type="match status" value="1"/>
</dbReference>
<keyword evidence="3" id="KW-1185">Reference proteome</keyword>
<dbReference type="PANTHER" id="PTHR47679:SF1">
    <property type="entry name" value="PROTEIN TORNADO 1"/>
    <property type="match status" value="1"/>
</dbReference>
<feature type="coiled-coil region" evidence="1">
    <location>
        <begin position="1035"/>
        <end position="1098"/>
    </location>
</feature>
<evidence type="ECO:0000313" key="3">
    <source>
        <dbReference type="Proteomes" id="UP001497444"/>
    </source>
</evidence>
<evidence type="ECO:0000256" key="1">
    <source>
        <dbReference type="SAM" id="Coils"/>
    </source>
</evidence>
<dbReference type="InterPro" id="IPR032675">
    <property type="entry name" value="LRR_dom_sf"/>
</dbReference>
<dbReference type="EMBL" id="OZ020107">
    <property type="protein sequence ID" value="CAK9259836.1"/>
    <property type="molecule type" value="Genomic_DNA"/>
</dbReference>
<dbReference type="InterPro" id="IPR027417">
    <property type="entry name" value="P-loop_NTPase"/>
</dbReference>
<name>A0ABP0VZ84_9BRYO</name>
<protein>
    <recommendedName>
        <fullName evidence="4">C-terminal of Roc (COR) domain-containing protein</fullName>
    </recommendedName>
</protein>
<organism evidence="2 3">
    <name type="scientific">Sphagnum jensenii</name>
    <dbReference type="NCBI Taxonomy" id="128206"/>
    <lineage>
        <taxon>Eukaryota</taxon>
        <taxon>Viridiplantae</taxon>
        <taxon>Streptophyta</taxon>
        <taxon>Embryophyta</taxon>
        <taxon>Bryophyta</taxon>
        <taxon>Sphagnophytina</taxon>
        <taxon>Sphagnopsida</taxon>
        <taxon>Sphagnales</taxon>
        <taxon>Sphagnaceae</taxon>
        <taxon>Sphagnum</taxon>
    </lineage>
</organism>
<dbReference type="PANTHER" id="PTHR47679">
    <property type="entry name" value="PROTEIN TORNADO 1"/>
    <property type="match status" value="1"/>
</dbReference>
<dbReference type="Gene3D" id="3.40.50.300">
    <property type="entry name" value="P-loop containing nucleotide triphosphate hydrolases"/>
    <property type="match status" value="1"/>
</dbReference>
<accession>A0ABP0VZ84</accession>
<dbReference type="Proteomes" id="UP001497444">
    <property type="component" value="Chromosome 12"/>
</dbReference>
<gene>
    <name evidence="2" type="ORF">CSSPJE1EN1_LOCUS5314</name>
</gene>
<sequence>MDLPAVQVRVIREVNDLEDLIAELTSPSCTLEALKVEKGEGVEPVAFVKGGEIRERFASALGASKTLKSLDVAFCFDMLKVDDLCTLLQSNEVLKSLTVCSRFARSRSVAGRYTTLSVMLEQNSTLKRLGIAHFDGERWDLTALAAVLRSQSLLEQLSIEFNDVEQLLRLEKIFEMLKVNTNLRCLELTCNQNIFYRPSNFDIMGDVLSDVFSRNEGLHHEAIEKLTLRLVLPMHVVNSFTPILRSNRTIRELVLLEPHGPSPFVTFSKDIVNLLQALEKNNTLRLLDLSGCSAVQERQDIYDAILNCLETKPWLLLNLQDTPLSKSESRFNTIQQKLQQNAKFQEAFGNWNTQLVNSTGARVFLCGSPRAGKTALRQSLMRSNALNHSGHVACMPLFSLSMSWAQDRNKGILFQRNQDERTRGIEISVMKGSDIVMSIWDLAGQEEYHAFHDYMMPNFGDVVNPCSFLFLVDPTREVHVGEKNRSRKESKVLEEELIYWLQFIASNTPTSIAFPPQLTVILTHADKYLHGGLVEWAEQVVQNARTTFKDIVNISPNIYALNARSTNDVRPVLDFLFESSQQLLKEMPPVFVVCANIRRALANRPKDCLIKWNTFCDLCIQEVPTLTRGKNEQERVEPNVVLKRQKAIAANLHDTGDIIYFEGLEFVVVNPNWFCHDVMGFLINFRGTPHEIDNGFATKPYMERILAQSFSKAIRNTPSKGGIHLQPNDLMRLMLNLDICYERDHGNLDAGIYIPTILDVNFSITEREKIVEGSRQMAWPPSQEQNPKWVFLGHRLECKDRIRTFLTPGFFPRLQVALHNSFIRDGILSADFKLDKGLITLNFKGIDVFVESSGDIGYYIDVLVRSSWNHDKTVEIIEKDIMRIIHETTQKCRGVWLVQSILRPQCVQELTLLKHRKDQVVAMETLKRELFMLGCDDAMKHPYTWRRVVRQGTNGQEIVVLETSYDPIVKLLGEKETTAFMEWRRSQLEEVSSMFKVVEESTPKGHQEHVASSSNFHVHSNVLKRTPSGFHDSTLANIEGSMKYLKELLEALENRIIKNQEVVGERIIEAFKEEFAQMKKVENELQQELSRKLDALMEFTVQLQQRRFPRIAYFIQNKGMTTFGKLLTCDIIPGLHRAQLHLLCEHIHGFHDVEGQKGWNVNLESATFHKIRPLLEKGLQVLSILLKVGAQLTVGLASQVPMLTLGSKILGAASQVLPDRLATTSYNPTNKSTDHQEVADKWLVDTLKCVPDIGQTFDLHKVMYSGQHQGQVAWVCGMHVTLGLKSKSLRLISEDSVDTTTM</sequence>
<evidence type="ECO:0008006" key="4">
    <source>
        <dbReference type="Google" id="ProtNLM"/>
    </source>
</evidence>
<reference evidence="2" key="1">
    <citation type="submission" date="2024-02" db="EMBL/GenBank/DDBJ databases">
        <authorList>
            <consortium name="ELIXIR-Norway"/>
            <consortium name="Elixir Norway"/>
        </authorList>
    </citation>
    <scope>NUCLEOTIDE SEQUENCE</scope>
</reference>
<keyword evidence="1" id="KW-0175">Coiled coil</keyword>
<dbReference type="SUPFAM" id="SSF52540">
    <property type="entry name" value="P-loop containing nucleoside triphosphate hydrolases"/>
    <property type="match status" value="1"/>
</dbReference>
<dbReference type="Gene3D" id="3.80.10.10">
    <property type="entry name" value="Ribonuclease Inhibitor"/>
    <property type="match status" value="1"/>
</dbReference>
<evidence type="ECO:0000313" key="2">
    <source>
        <dbReference type="EMBL" id="CAK9259836.1"/>
    </source>
</evidence>
<proteinExistence type="predicted"/>